<reference evidence="1 2" key="1">
    <citation type="journal article" date="2005" name="Science">
        <title>Complete genome sequence and lytic phase transcription profile of a Coccolithovirus.</title>
        <authorList>
            <person name="Wilson W.H."/>
            <person name="Schroeder D.C."/>
            <person name="Allen M.J."/>
            <person name="Holden M.T.G."/>
            <person name="Parkhill J."/>
            <person name="Barrell B.G."/>
            <person name="Churcher C."/>
            <person name="Hamlin N."/>
            <person name="Mungall K."/>
            <person name="Norbertczak H."/>
            <person name="Quail M.A."/>
            <person name="Price C."/>
            <person name="Rabbinowitsch E."/>
            <person name="Walker D."/>
            <person name="Craigon M."/>
            <person name="Roy D."/>
            <person name="Ghazal P."/>
        </authorList>
    </citation>
    <scope>NUCLEOTIDE SEQUENCE [LARGE SCALE GENOMIC DNA]</scope>
    <source>
        <strain evidence="2">Isolate United Kingdom/English Channel/1999</strain>
    </source>
</reference>
<keyword evidence="2" id="KW-1185">Reference proteome</keyword>
<evidence type="ECO:0008006" key="3">
    <source>
        <dbReference type="Google" id="ProtNLM"/>
    </source>
</evidence>
<organismHost>
    <name type="scientific">Emiliania huxleyi</name>
    <name type="common">Coccolithophore</name>
    <name type="synonym">Pontosphaera huxleyi</name>
    <dbReference type="NCBI Taxonomy" id="2903"/>
</organismHost>
<dbReference type="EMBL" id="AJ890364">
    <property type="protein sequence ID" value="CAI65442.1"/>
    <property type="molecule type" value="Genomic_DNA"/>
</dbReference>
<protein>
    <recommendedName>
        <fullName evidence="3">Protein kinase domain-containing protein</fullName>
    </recommendedName>
</protein>
<proteinExistence type="predicted"/>
<dbReference type="SUPFAM" id="SSF56112">
    <property type="entry name" value="Protein kinase-like (PK-like)"/>
    <property type="match status" value="1"/>
</dbReference>
<gene>
    <name evidence="1" type="ORF">EhV019</name>
</gene>
<sequence length="591" mass="66756">MFENADIVSVLITEMFNTYNDTRYGIGSPYYKLLHTLNCVNKTFKENTKFGIEQSALNKSNIYNKIVNNGAETMIYDRINGKRKLMKQYKPPSESHGLSRQYVNSVLLNRLFDSHPAILTMDASLTYLNKNAIIYNLPVDSVYDVIKYGSLGPCPEIIIVHMMRSILSALATLHSHNVTHGYVTVSTIYMTTFSESGLPSFYLSYFDKSLILNNPHTTNDIVNVAEIALAFLQNDMDVIPTYNAMINEGVTFNDFYEHTCNVSVFCNNIKTTETKYVHRNRSLMRVLYKILCSRYSDTITAHSILTDLVVFDHPVVMIPSAPGRILASYTVDFVGDPFIRHGFTTALDKTGRSMWTYASELLIKFGHFVEVSFHITLMQQAVQIMYNFMHTVDVITLDNVPNLCNGHRTEEAKILLISTIALSCLSLSSKINNVHATWIYKACNAEWAHKAFGMNLEITPEDICKMEGVILNNIDSYVYLHKLPISVICSTLKKHYADNNPRIWTRGSAALLKHVSTAVMVYTPIVDFSTTSPIIAELTNICTNIGYNKKTHAPITYAALSSSYKHPYVISTSENSIHTSVSWLLTRLTKD</sequence>
<dbReference type="InterPro" id="IPR011009">
    <property type="entry name" value="Kinase-like_dom_sf"/>
</dbReference>
<organism evidence="1 2">
    <name type="scientific">Emiliania huxleyi virus 86 (isolate United Kingdom/English Channel/1999)</name>
    <name type="common">EhV-86</name>
    <dbReference type="NCBI Taxonomy" id="654925"/>
    <lineage>
        <taxon>Viruses</taxon>
        <taxon>Varidnaviria</taxon>
        <taxon>Bamfordvirae</taxon>
        <taxon>Nucleocytoviricota</taxon>
        <taxon>Megaviricetes</taxon>
        <taxon>Algavirales</taxon>
        <taxon>Phycodnaviridae</taxon>
        <taxon>Coccolithovirus</taxon>
        <taxon>Coccolithovirus huxleyi</taxon>
        <taxon>Emiliania huxleyi virus 86</taxon>
    </lineage>
</organism>
<dbReference type="RefSeq" id="YP_293773.1">
    <property type="nucleotide sequence ID" value="NC_007346.1"/>
</dbReference>
<dbReference type="Proteomes" id="UP000000863">
    <property type="component" value="Segment"/>
</dbReference>
<dbReference type="GeneID" id="3655016"/>
<evidence type="ECO:0000313" key="1">
    <source>
        <dbReference type="EMBL" id="CAI65442.1"/>
    </source>
</evidence>
<accession>Q4A3A6</accession>
<evidence type="ECO:0000313" key="2">
    <source>
        <dbReference type="Proteomes" id="UP000000863"/>
    </source>
</evidence>
<name>Q4A3A6_EHV8U</name>
<dbReference type="KEGG" id="vg:3655016"/>